<dbReference type="PANTHER" id="PTHR43084:SF1">
    <property type="entry name" value="PERSULFIDE DIOXYGENASE ETHE1, MITOCHONDRIAL"/>
    <property type="match status" value="1"/>
</dbReference>
<keyword evidence="4" id="KW-1185">Reference proteome</keyword>
<dbReference type="CDD" id="cd07724">
    <property type="entry name" value="POD-like_MBL-fold"/>
    <property type="match status" value="1"/>
</dbReference>
<dbReference type="InterPro" id="IPR001279">
    <property type="entry name" value="Metallo-B-lactamas"/>
</dbReference>
<feature type="domain" description="Metallo-beta-lactamase" evidence="2">
    <location>
        <begin position="27"/>
        <end position="217"/>
    </location>
</feature>
<dbReference type="PANTHER" id="PTHR43084">
    <property type="entry name" value="PERSULFIDE DIOXYGENASE ETHE1"/>
    <property type="match status" value="1"/>
</dbReference>
<gene>
    <name evidence="3" type="ORF">NYF23_02020</name>
</gene>
<dbReference type="InterPro" id="IPR036866">
    <property type="entry name" value="RibonucZ/Hydroxyglut_hydro"/>
</dbReference>
<name>A0ABY5TNH5_9GAMM</name>
<dbReference type="InterPro" id="IPR044528">
    <property type="entry name" value="POD-like_MBL-fold"/>
</dbReference>
<evidence type="ECO:0000256" key="1">
    <source>
        <dbReference type="ARBA" id="ARBA00022723"/>
    </source>
</evidence>
<sequence>MENLQRAVDDSSAVEADVAVFFDQDSNTFSYVVRDPQSQACAVIDSVLDFDYPSASISHSSADAIMKYIQERSLQVEWHIETHVHADHLSAGPYLQKHLGGKLAIGEHIVTVQETFGKIFNEGTDFQRDASQFDRLFKDGETYAIGNLEATALHTPGHTPACMVHVIGKSAFVGDTIFMPDSGTARADFPGGSAQALYQSAQKILNLAPDTKLYLCHDYGAEGREVNYQTTVAEQQLHNVHLGNNATEAQFVALREKRDSGLGIPRLMIPAIQVNMRAGHFPPAQDNAAVYLKIPINSL</sequence>
<evidence type="ECO:0000313" key="3">
    <source>
        <dbReference type="EMBL" id="UVW35397.1"/>
    </source>
</evidence>
<evidence type="ECO:0000259" key="2">
    <source>
        <dbReference type="SMART" id="SM00849"/>
    </source>
</evidence>
<proteinExistence type="predicted"/>
<dbReference type="EMBL" id="CP103416">
    <property type="protein sequence ID" value="UVW35397.1"/>
    <property type="molecule type" value="Genomic_DNA"/>
</dbReference>
<evidence type="ECO:0000313" key="4">
    <source>
        <dbReference type="Proteomes" id="UP001059934"/>
    </source>
</evidence>
<dbReference type="SUPFAM" id="SSF56281">
    <property type="entry name" value="Metallo-hydrolase/oxidoreductase"/>
    <property type="match status" value="1"/>
</dbReference>
<reference evidence="3" key="1">
    <citation type="submission" date="2022-08" db="EMBL/GenBank/DDBJ databases">
        <title>Catabolic pathway analysis in culturable SAR92 clade bacteria reveals their overlooked roles in DMSP degradation in coastal seas.</title>
        <authorList>
            <person name="He X."/>
            <person name="Zhang X."/>
            <person name="Zhang Y."/>
        </authorList>
    </citation>
    <scope>NUCLEOTIDE SEQUENCE</scope>
    <source>
        <strain evidence="3">H455</strain>
    </source>
</reference>
<dbReference type="Pfam" id="PF00753">
    <property type="entry name" value="Lactamase_B"/>
    <property type="match status" value="1"/>
</dbReference>
<dbReference type="InterPro" id="IPR051682">
    <property type="entry name" value="Mito_Persulfide_Diox"/>
</dbReference>
<dbReference type="SMART" id="SM00849">
    <property type="entry name" value="Lactamase_B"/>
    <property type="match status" value="1"/>
</dbReference>
<keyword evidence="1" id="KW-0479">Metal-binding</keyword>
<accession>A0ABY5TNH5</accession>
<dbReference type="Proteomes" id="UP001059934">
    <property type="component" value="Chromosome"/>
</dbReference>
<protein>
    <submittedName>
        <fullName evidence="3">MBL fold metallo-hydrolase</fullName>
    </submittedName>
</protein>
<organism evidence="3 4">
    <name type="scientific">SAR92 clade bacterium H455</name>
    <dbReference type="NCBI Taxonomy" id="2974818"/>
    <lineage>
        <taxon>Bacteria</taxon>
        <taxon>Pseudomonadati</taxon>
        <taxon>Pseudomonadota</taxon>
        <taxon>Gammaproteobacteria</taxon>
        <taxon>Cellvibrionales</taxon>
        <taxon>Porticoccaceae</taxon>
        <taxon>SAR92 clade</taxon>
    </lineage>
</organism>
<dbReference type="Gene3D" id="3.60.15.10">
    <property type="entry name" value="Ribonuclease Z/Hydroxyacylglutathione hydrolase-like"/>
    <property type="match status" value="1"/>
</dbReference>